<keyword evidence="3" id="KW-1185">Reference proteome</keyword>
<gene>
    <name evidence="2" type="ORF">MKW94_008624</name>
</gene>
<keyword evidence="1" id="KW-0732">Signal</keyword>
<name>A0AA41V0Q5_PAPNU</name>
<feature type="signal peptide" evidence="1">
    <location>
        <begin position="1"/>
        <end position="27"/>
    </location>
</feature>
<dbReference type="EMBL" id="JAJJMA010066301">
    <property type="protein sequence ID" value="MCL7027272.1"/>
    <property type="molecule type" value="Genomic_DNA"/>
</dbReference>
<dbReference type="Proteomes" id="UP001177140">
    <property type="component" value="Unassembled WGS sequence"/>
</dbReference>
<accession>A0AA41V0Q5</accession>
<proteinExistence type="predicted"/>
<organism evidence="2 3">
    <name type="scientific">Papaver nudicaule</name>
    <name type="common">Iceland poppy</name>
    <dbReference type="NCBI Taxonomy" id="74823"/>
    <lineage>
        <taxon>Eukaryota</taxon>
        <taxon>Viridiplantae</taxon>
        <taxon>Streptophyta</taxon>
        <taxon>Embryophyta</taxon>
        <taxon>Tracheophyta</taxon>
        <taxon>Spermatophyta</taxon>
        <taxon>Magnoliopsida</taxon>
        <taxon>Ranunculales</taxon>
        <taxon>Papaveraceae</taxon>
        <taxon>Papaveroideae</taxon>
        <taxon>Papaver</taxon>
    </lineage>
</organism>
<protein>
    <submittedName>
        <fullName evidence="2">Uncharacterized protein</fullName>
    </submittedName>
</protein>
<evidence type="ECO:0000313" key="3">
    <source>
        <dbReference type="Proteomes" id="UP001177140"/>
    </source>
</evidence>
<comment type="caution">
    <text evidence="2">The sequence shown here is derived from an EMBL/GenBank/DDBJ whole genome shotgun (WGS) entry which is preliminary data.</text>
</comment>
<sequence length="82" mass="8810">MGTRNVKVFICLSLVVALLLFSYEVSAVKDLAETTLQVEETTEQNGEAPKYGVSLVGVSCGTKSCCESGSSRFGTFCTRCCR</sequence>
<reference evidence="2" key="1">
    <citation type="submission" date="2022-03" db="EMBL/GenBank/DDBJ databases">
        <title>A functionally conserved STORR gene fusion in Papaver species that diverged 16.8 million years ago.</title>
        <authorList>
            <person name="Catania T."/>
        </authorList>
    </citation>
    <scope>NUCLEOTIDE SEQUENCE</scope>
    <source>
        <strain evidence="2">S-191538</strain>
    </source>
</reference>
<dbReference type="AlphaFoldDB" id="A0AA41V0Q5"/>
<feature type="chain" id="PRO_5041312702" evidence="1">
    <location>
        <begin position="28"/>
        <end position="82"/>
    </location>
</feature>
<evidence type="ECO:0000256" key="1">
    <source>
        <dbReference type="SAM" id="SignalP"/>
    </source>
</evidence>
<evidence type="ECO:0000313" key="2">
    <source>
        <dbReference type="EMBL" id="MCL7027272.1"/>
    </source>
</evidence>